<dbReference type="InterPro" id="IPR036249">
    <property type="entry name" value="Thioredoxin-like_sf"/>
</dbReference>
<sequence>MFSLFNYPPQRQFGVHLCRKLSQQAHRMETAIKVYILSQLKTGQVTMWTSESSPRLEETEKLLETEKVPYDAIDVDKEFPGERQKIIKDALFEYTHSHAFPSVFVSGEYIGNLQDLESAIKSGSLKRSLKLQ</sequence>
<comment type="similarity">
    <text evidence="1">Belongs to the glutaredoxin family.</text>
</comment>
<name>A0A8J8NIG4_HALGN</name>
<accession>A0A8J8NIG4</accession>
<dbReference type="Proteomes" id="UP000785679">
    <property type="component" value="Unassembled WGS sequence"/>
</dbReference>
<evidence type="ECO:0000259" key="6">
    <source>
        <dbReference type="Pfam" id="PF00462"/>
    </source>
</evidence>
<feature type="domain" description="Glutaredoxin" evidence="6">
    <location>
        <begin position="59"/>
        <end position="110"/>
    </location>
</feature>
<evidence type="ECO:0000313" key="7">
    <source>
        <dbReference type="EMBL" id="TNV75343.1"/>
    </source>
</evidence>
<dbReference type="GO" id="GO:0005739">
    <property type="term" value="C:mitochondrion"/>
    <property type="evidence" value="ECO:0007669"/>
    <property type="project" value="TreeGrafter"/>
</dbReference>
<keyword evidence="3" id="KW-0249">Electron transport</keyword>
<proteinExistence type="inferred from homology"/>
<evidence type="ECO:0000256" key="2">
    <source>
        <dbReference type="ARBA" id="ARBA00022448"/>
    </source>
</evidence>
<dbReference type="PANTHER" id="PTHR46679:SF1">
    <property type="entry name" value="GLUTAREDOXIN-2, MITOCHONDRIAL"/>
    <property type="match status" value="1"/>
</dbReference>
<keyword evidence="4" id="KW-1015">Disulfide bond</keyword>
<dbReference type="PROSITE" id="PS51354">
    <property type="entry name" value="GLUTAREDOXIN_2"/>
    <property type="match status" value="1"/>
</dbReference>
<dbReference type="AlphaFoldDB" id="A0A8J8NIG4"/>
<evidence type="ECO:0000313" key="8">
    <source>
        <dbReference type="Proteomes" id="UP000785679"/>
    </source>
</evidence>
<dbReference type="GO" id="GO:0015035">
    <property type="term" value="F:protein-disulfide reductase activity"/>
    <property type="evidence" value="ECO:0007669"/>
    <property type="project" value="TreeGrafter"/>
</dbReference>
<comment type="caution">
    <text evidence="7">The sequence shown here is derived from an EMBL/GenBank/DDBJ whole genome shotgun (WGS) entry which is preliminary data.</text>
</comment>
<reference evidence="7" key="1">
    <citation type="submission" date="2019-06" db="EMBL/GenBank/DDBJ databases">
        <authorList>
            <person name="Zheng W."/>
        </authorList>
    </citation>
    <scope>NUCLEOTIDE SEQUENCE</scope>
    <source>
        <strain evidence="7">QDHG01</strain>
    </source>
</reference>
<evidence type="ECO:0000256" key="5">
    <source>
        <dbReference type="ARBA" id="ARBA00023284"/>
    </source>
</evidence>
<gene>
    <name evidence="7" type="ORF">FGO68_gene1445</name>
</gene>
<dbReference type="Gene3D" id="3.40.30.10">
    <property type="entry name" value="Glutaredoxin"/>
    <property type="match status" value="1"/>
</dbReference>
<dbReference type="SUPFAM" id="SSF52833">
    <property type="entry name" value="Thioredoxin-like"/>
    <property type="match status" value="1"/>
</dbReference>
<keyword evidence="8" id="KW-1185">Reference proteome</keyword>
<evidence type="ECO:0000256" key="1">
    <source>
        <dbReference type="ARBA" id="ARBA00007787"/>
    </source>
</evidence>
<dbReference type="InterPro" id="IPR002109">
    <property type="entry name" value="Glutaredoxin"/>
</dbReference>
<protein>
    <recommendedName>
        <fullName evidence="6">Glutaredoxin domain-containing protein</fullName>
    </recommendedName>
</protein>
<evidence type="ECO:0000256" key="4">
    <source>
        <dbReference type="ARBA" id="ARBA00023157"/>
    </source>
</evidence>
<evidence type="ECO:0000256" key="3">
    <source>
        <dbReference type="ARBA" id="ARBA00022982"/>
    </source>
</evidence>
<dbReference type="EMBL" id="RRYP01015801">
    <property type="protein sequence ID" value="TNV75343.1"/>
    <property type="molecule type" value="Genomic_DNA"/>
</dbReference>
<keyword evidence="5" id="KW-0676">Redox-active center</keyword>
<dbReference type="PANTHER" id="PTHR46679">
    <property type="match status" value="1"/>
</dbReference>
<dbReference type="Pfam" id="PF00462">
    <property type="entry name" value="Glutaredoxin"/>
    <property type="match status" value="1"/>
</dbReference>
<keyword evidence="2" id="KW-0813">Transport</keyword>
<organism evidence="7 8">
    <name type="scientific">Halteria grandinella</name>
    <dbReference type="NCBI Taxonomy" id="5974"/>
    <lineage>
        <taxon>Eukaryota</taxon>
        <taxon>Sar</taxon>
        <taxon>Alveolata</taxon>
        <taxon>Ciliophora</taxon>
        <taxon>Intramacronucleata</taxon>
        <taxon>Spirotrichea</taxon>
        <taxon>Stichotrichia</taxon>
        <taxon>Sporadotrichida</taxon>
        <taxon>Halteriidae</taxon>
        <taxon>Halteria</taxon>
    </lineage>
</organism>